<organism evidence="5 6">
    <name type="scientific">Haloactinospora alba</name>
    <dbReference type="NCBI Taxonomy" id="405555"/>
    <lineage>
        <taxon>Bacteria</taxon>
        <taxon>Bacillati</taxon>
        <taxon>Actinomycetota</taxon>
        <taxon>Actinomycetes</taxon>
        <taxon>Streptosporangiales</taxon>
        <taxon>Nocardiopsidaceae</taxon>
        <taxon>Haloactinospora</taxon>
    </lineage>
</organism>
<dbReference type="InterPro" id="IPR001764">
    <property type="entry name" value="Glyco_hydro_3_N"/>
</dbReference>
<reference evidence="5 6" key="1">
    <citation type="submission" date="2019-06" db="EMBL/GenBank/DDBJ databases">
        <title>Sequencing the genomes of 1000 actinobacteria strains.</title>
        <authorList>
            <person name="Klenk H.-P."/>
        </authorList>
    </citation>
    <scope>NUCLEOTIDE SEQUENCE [LARGE SCALE GENOMIC DNA]</scope>
    <source>
        <strain evidence="5 6">DSM 45015</strain>
    </source>
</reference>
<dbReference type="RefSeq" id="WP_141922299.1">
    <property type="nucleotide sequence ID" value="NZ_VFQC01000001.1"/>
</dbReference>
<dbReference type="GO" id="GO:0004553">
    <property type="term" value="F:hydrolase activity, hydrolyzing O-glycosyl compounds"/>
    <property type="evidence" value="ECO:0007669"/>
    <property type="project" value="InterPro"/>
</dbReference>
<feature type="domain" description="Glycoside hydrolase family 3 N-terminal" evidence="4">
    <location>
        <begin position="34"/>
        <end position="325"/>
    </location>
</feature>
<evidence type="ECO:0000313" key="5">
    <source>
        <dbReference type="EMBL" id="TQN31023.1"/>
    </source>
</evidence>
<dbReference type="PANTHER" id="PTHR30480:SF16">
    <property type="entry name" value="GLYCOSIDE HYDROLASE FAMILY 3 DOMAIN PROTEIN"/>
    <property type="match status" value="1"/>
</dbReference>
<dbReference type="InterPro" id="IPR050226">
    <property type="entry name" value="NagZ_Beta-hexosaminidase"/>
</dbReference>
<sequence>MSTDPTLERLANATLLVPFESDHAPRWLREGLANGLAGVCLFHNNISSLSQVTELNAQLAEAADAPLVALDEEGGDVTRIGQQAGSNYPGNAALGTVDDPELTRTVHRSLGAELRGLGFTLNLAPTVDVNTVADNPTIGTRAFGADAELVARHTRAAVTGLQESGVAGCAKHFPGHGATRQDSHTTLPTVEADRDLLLQRELVPFRAAIDAGVRAILTAHITLPALGLSSPATLAPELVTELLRRELGFDGAVVSDALDMHGVSGDIGIAQAAVRALGAGCDLLCLGRFVYGDQVAGIRSAITDAVRSGELDGERLEEAAERTTQLRSWTREKPASLEVEAVGLNGARRAARIDGELPHLDDPLIVQVDTPPLVAAGDVPWGLSPWFPGTEYVDAERTTPEEILGRANGRGLVVVVRDAHRHPATRTFVTGLCRQRPDTVAVEMGLPVWRPDSRARISTYGAAWVNAQSAAELLTSALS</sequence>
<evidence type="ECO:0000313" key="6">
    <source>
        <dbReference type="Proteomes" id="UP000317422"/>
    </source>
</evidence>
<dbReference type="GO" id="GO:0009254">
    <property type="term" value="P:peptidoglycan turnover"/>
    <property type="evidence" value="ECO:0007669"/>
    <property type="project" value="TreeGrafter"/>
</dbReference>
<evidence type="ECO:0000256" key="1">
    <source>
        <dbReference type="ARBA" id="ARBA00005336"/>
    </source>
</evidence>
<dbReference type="EMBL" id="VFQC01000001">
    <property type="protein sequence ID" value="TQN31023.1"/>
    <property type="molecule type" value="Genomic_DNA"/>
</dbReference>
<dbReference type="SUPFAM" id="SSF51445">
    <property type="entry name" value="(Trans)glycosidases"/>
    <property type="match status" value="1"/>
</dbReference>
<evidence type="ECO:0000256" key="3">
    <source>
        <dbReference type="ARBA" id="ARBA00023295"/>
    </source>
</evidence>
<dbReference type="Gene3D" id="3.20.20.300">
    <property type="entry name" value="Glycoside hydrolase, family 3, N-terminal domain"/>
    <property type="match status" value="1"/>
</dbReference>
<dbReference type="Pfam" id="PF00933">
    <property type="entry name" value="Glyco_hydro_3"/>
    <property type="match status" value="1"/>
</dbReference>
<keyword evidence="3" id="KW-0326">Glycosidase</keyword>
<comment type="similarity">
    <text evidence="1">Belongs to the glycosyl hydrolase 3 family.</text>
</comment>
<dbReference type="AlphaFoldDB" id="A0A543NGT1"/>
<evidence type="ECO:0000259" key="4">
    <source>
        <dbReference type="Pfam" id="PF00933"/>
    </source>
</evidence>
<name>A0A543NGT1_9ACTN</name>
<accession>A0A543NGT1</accession>
<gene>
    <name evidence="5" type="ORF">FHX37_0912</name>
</gene>
<dbReference type="InterPro" id="IPR036962">
    <property type="entry name" value="Glyco_hydro_3_N_sf"/>
</dbReference>
<keyword evidence="6" id="KW-1185">Reference proteome</keyword>
<dbReference type="Proteomes" id="UP000317422">
    <property type="component" value="Unassembled WGS sequence"/>
</dbReference>
<proteinExistence type="inferred from homology"/>
<comment type="caution">
    <text evidence="5">The sequence shown here is derived from an EMBL/GenBank/DDBJ whole genome shotgun (WGS) entry which is preliminary data.</text>
</comment>
<protein>
    <submittedName>
        <fullName evidence="5">Beta-N-acetylhexosaminidase</fullName>
    </submittedName>
</protein>
<dbReference type="PANTHER" id="PTHR30480">
    <property type="entry name" value="BETA-HEXOSAMINIDASE-RELATED"/>
    <property type="match status" value="1"/>
</dbReference>
<dbReference type="GO" id="GO:0005975">
    <property type="term" value="P:carbohydrate metabolic process"/>
    <property type="evidence" value="ECO:0007669"/>
    <property type="project" value="InterPro"/>
</dbReference>
<dbReference type="OrthoDB" id="9805821at2"/>
<keyword evidence="2" id="KW-0378">Hydrolase</keyword>
<evidence type="ECO:0000256" key="2">
    <source>
        <dbReference type="ARBA" id="ARBA00022801"/>
    </source>
</evidence>
<dbReference type="InterPro" id="IPR017853">
    <property type="entry name" value="GH"/>
</dbReference>